<sequence>MFSKYFTLSIFDSIQTIALKLLNQIISCLMCFDSVRFDSSIASGF</sequence>
<comment type="caution">
    <text evidence="1">The sequence shown here is derived from an EMBL/GenBank/DDBJ whole genome shotgun (WGS) entry which is preliminary data.</text>
</comment>
<dbReference type="Proteomes" id="UP000265566">
    <property type="component" value="Chromosome 7"/>
</dbReference>
<organism evidence="1 2">
    <name type="scientific">Medicago truncatula</name>
    <name type="common">Barrel medic</name>
    <name type="synonym">Medicago tribuloides</name>
    <dbReference type="NCBI Taxonomy" id="3880"/>
    <lineage>
        <taxon>Eukaryota</taxon>
        <taxon>Viridiplantae</taxon>
        <taxon>Streptophyta</taxon>
        <taxon>Embryophyta</taxon>
        <taxon>Tracheophyta</taxon>
        <taxon>Spermatophyta</taxon>
        <taxon>Magnoliopsida</taxon>
        <taxon>eudicotyledons</taxon>
        <taxon>Gunneridae</taxon>
        <taxon>Pentapetalae</taxon>
        <taxon>rosids</taxon>
        <taxon>fabids</taxon>
        <taxon>Fabales</taxon>
        <taxon>Fabaceae</taxon>
        <taxon>Papilionoideae</taxon>
        <taxon>50 kb inversion clade</taxon>
        <taxon>NPAAA clade</taxon>
        <taxon>Hologalegina</taxon>
        <taxon>IRL clade</taxon>
        <taxon>Trifolieae</taxon>
        <taxon>Medicago</taxon>
    </lineage>
</organism>
<evidence type="ECO:0000313" key="1">
    <source>
        <dbReference type="EMBL" id="RHN45520.1"/>
    </source>
</evidence>
<reference evidence="2" key="1">
    <citation type="journal article" date="2018" name="Nat. Plants">
        <title>Whole-genome landscape of Medicago truncatula symbiotic genes.</title>
        <authorList>
            <person name="Pecrix Y."/>
            <person name="Staton S.E."/>
            <person name="Sallet E."/>
            <person name="Lelandais-Briere C."/>
            <person name="Moreau S."/>
            <person name="Carrere S."/>
            <person name="Blein T."/>
            <person name="Jardinaud M.F."/>
            <person name="Latrasse D."/>
            <person name="Zouine M."/>
            <person name="Zahm M."/>
            <person name="Kreplak J."/>
            <person name="Mayjonade B."/>
            <person name="Satge C."/>
            <person name="Perez M."/>
            <person name="Cauet S."/>
            <person name="Marande W."/>
            <person name="Chantry-Darmon C."/>
            <person name="Lopez-Roques C."/>
            <person name="Bouchez O."/>
            <person name="Berard A."/>
            <person name="Debelle F."/>
            <person name="Munos S."/>
            <person name="Bendahmane A."/>
            <person name="Berges H."/>
            <person name="Niebel A."/>
            <person name="Buitink J."/>
            <person name="Frugier F."/>
            <person name="Benhamed M."/>
            <person name="Crespi M."/>
            <person name="Gouzy J."/>
            <person name="Gamas P."/>
        </authorList>
    </citation>
    <scope>NUCLEOTIDE SEQUENCE [LARGE SCALE GENOMIC DNA]</scope>
    <source>
        <strain evidence="2">cv. Jemalong A17</strain>
    </source>
</reference>
<dbReference type="EMBL" id="PSQE01000007">
    <property type="protein sequence ID" value="RHN45520.1"/>
    <property type="molecule type" value="Genomic_DNA"/>
</dbReference>
<protein>
    <submittedName>
        <fullName evidence="1">Uncharacterized protein</fullName>
    </submittedName>
</protein>
<accession>A0A396GWX7</accession>
<dbReference type="Gramene" id="rna39875">
    <property type="protein sequence ID" value="RHN45520.1"/>
    <property type="gene ID" value="gene39875"/>
</dbReference>
<name>A0A396GWX7_MEDTR</name>
<gene>
    <name evidence="1" type="ORF">MtrunA17_Chr7g0232151</name>
</gene>
<proteinExistence type="predicted"/>
<dbReference type="AlphaFoldDB" id="A0A396GWX7"/>
<evidence type="ECO:0000313" key="2">
    <source>
        <dbReference type="Proteomes" id="UP000265566"/>
    </source>
</evidence>